<dbReference type="Pfam" id="PF13237">
    <property type="entry name" value="Fer4_10"/>
    <property type="match status" value="1"/>
</dbReference>
<dbReference type="GO" id="GO:0016491">
    <property type="term" value="F:oxidoreductase activity"/>
    <property type="evidence" value="ECO:0007669"/>
    <property type="project" value="UniProtKB-ARBA"/>
</dbReference>
<keyword evidence="3" id="KW-0408">Iron</keyword>
<evidence type="ECO:0000256" key="4">
    <source>
        <dbReference type="ARBA" id="ARBA00023014"/>
    </source>
</evidence>
<dbReference type="PROSITE" id="PS00198">
    <property type="entry name" value="4FE4S_FER_1"/>
    <property type="match status" value="1"/>
</dbReference>
<feature type="domain" description="4Fe-4S ferredoxin-type" evidence="5">
    <location>
        <begin position="5"/>
        <end position="34"/>
    </location>
</feature>
<dbReference type="AlphaFoldDB" id="A0A7C4FFW5"/>
<organism evidence="6">
    <name type="scientific">Ignisphaera aggregans</name>
    <dbReference type="NCBI Taxonomy" id="334771"/>
    <lineage>
        <taxon>Archaea</taxon>
        <taxon>Thermoproteota</taxon>
        <taxon>Thermoprotei</taxon>
        <taxon>Desulfurococcales</taxon>
        <taxon>Desulfurococcaceae</taxon>
        <taxon>Ignisphaera</taxon>
    </lineage>
</organism>
<dbReference type="InterPro" id="IPR017896">
    <property type="entry name" value="4Fe4S_Fe-S-bd"/>
</dbReference>
<evidence type="ECO:0000256" key="2">
    <source>
        <dbReference type="ARBA" id="ARBA00022723"/>
    </source>
</evidence>
<feature type="domain" description="4Fe-4S ferredoxin-type" evidence="5">
    <location>
        <begin position="36"/>
        <end position="66"/>
    </location>
</feature>
<keyword evidence="1" id="KW-0004">4Fe-4S</keyword>
<dbReference type="InterPro" id="IPR050572">
    <property type="entry name" value="Fe-S_Ferredoxin"/>
</dbReference>
<evidence type="ECO:0000256" key="3">
    <source>
        <dbReference type="ARBA" id="ARBA00023004"/>
    </source>
</evidence>
<protein>
    <submittedName>
        <fullName evidence="6">Ferredoxin family protein</fullName>
    </submittedName>
</protein>
<dbReference type="PANTHER" id="PTHR43687:SF1">
    <property type="entry name" value="FERREDOXIN III"/>
    <property type="match status" value="1"/>
</dbReference>
<dbReference type="PANTHER" id="PTHR43687">
    <property type="entry name" value="ADENYLYLSULFATE REDUCTASE, BETA SUBUNIT"/>
    <property type="match status" value="1"/>
</dbReference>
<reference evidence="6" key="1">
    <citation type="journal article" date="2020" name="mSystems">
        <title>Genome- and Community-Level Interaction Insights into Carbon Utilization and Element Cycling Functions of Hydrothermarchaeota in Hydrothermal Sediment.</title>
        <authorList>
            <person name="Zhou Z."/>
            <person name="Liu Y."/>
            <person name="Xu W."/>
            <person name="Pan J."/>
            <person name="Luo Z.H."/>
            <person name="Li M."/>
        </authorList>
    </citation>
    <scope>NUCLEOTIDE SEQUENCE [LARGE SCALE GENOMIC DNA]</scope>
    <source>
        <strain evidence="6">SpSt-732</strain>
    </source>
</reference>
<evidence type="ECO:0000256" key="1">
    <source>
        <dbReference type="ARBA" id="ARBA00022485"/>
    </source>
</evidence>
<comment type="caution">
    <text evidence="6">The sequence shown here is derived from an EMBL/GenBank/DDBJ whole genome shotgun (WGS) entry which is preliminary data.</text>
</comment>
<dbReference type="Gene3D" id="3.30.70.20">
    <property type="match status" value="1"/>
</dbReference>
<dbReference type="GO" id="GO:0046872">
    <property type="term" value="F:metal ion binding"/>
    <property type="evidence" value="ECO:0007669"/>
    <property type="project" value="UniProtKB-KW"/>
</dbReference>
<dbReference type="SUPFAM" id="SSF54862">
    <property type="entry name" value="4Fe-4S ferredoxins"/>
    <property type="match status" value="1"/>
</dbReference>
<keyword evidence="2" id="KW-0479">Metal-binding</keyword>
<dbReference type="InterPro" id="IPR017900">
    <property type="entry name" value="4Fe4S_Fe_S_CS"/>
</dbReference>
<dbReference type="PROSITE" id="PS51379">
    <property type="entry name" value="4FE4S_FER_2"/>
    <property type="match status" value="2"/>
</dbReference>
<evidence type="ECO:0000259" key="5">
    <source>
        <dbReference type="PROSITE" id="PS51379"/>
    </source>
</evidence>
<name>A0A7C4FFW5_9CREN</name>
<evidence type="ECO:0000313" key="6">
    <source>
        <dbReference type="EMBL" id="HGI87823.1"/>
    </source>
</evidence>
<gene>
    <name evidence="6" type="ORF">ENV14_05485</name>
</gene>
<accession>A0A7C4FFW5</accession>
<keyword evidence="4" id="KW-0411">Iron-sulfur</keyword>
<proteinExistence type="predicted"/>
<sequence>MAKNWYPVIDYSKCIGCLTCYSFCPHKVFEVGPEGKPIVVRAENCVELCRGCQRICPAEAISYSGGK</sequence>
<dbReference type="EMBL" id="DTFF01000046">
    <property type="protein sequence ID" value="HGI87823.1"/>
    <property type="molecule type" value="Genomic_DNA"/>
</dbReference>
<dbReference type="GO" id="GO:0051539">
    <property type="term" value="F:4 iron, 4 sulfur cluster binding"/>
    <property type="evidence" value="ECO:0007669"/>
    <property type="project" value="UniProtKB-KW"/>
</dbReference>